<keyword evidence="2" id="KW-1185">Reference proteome</keyword>
<dbReference type="AlphaFoldDB" id="A0A540X989"/>
<accession>A0A540X989</accession>
<proteinExistence type="predicted"/>
<sequence>MTETKLREYRAIIQIGGSAQTEPGLRVTVMATDVEEAYMLLAEKHGKGTVFDLHNEEDANTIR</sequence>
<evidence type="ECO:0000313" key="2">
    <source>
        <dbReference type="Proteomes" id="UP000315369"/>
    </source>
</evidence>
<evidence type="ECO:0000313" key="1">
    <source>
        <dbReference type="EMBL" id="TQF17837.1"/>
    </source>
</evidence>
<reference evidence="1 2" key="1">
    <citation type="submission" date="2019-06" db="EMBL/GenBank/DDBJ databases">
        <authorList>
            <person name="Livingstone P."/>
            <person name="Whitworth D."/>
        </authorList>
    </citation>
    <scope>NUCLEOTIDE SEQUENCE [LARGE SCALE GENOMIC DNA]</scope>
    <source>
        <strain evidence="1 2">AM401</strain>
    </source>
</reference>
<gene>
    <name evidence="1" type="ORF">FJV41_01460</name>
</gene>
<comment type="caution">
    <text evidence="1">The sequence shown here is derived from an EMBL/GenBank/DDBJ whole genome shotgun (WGS) entry which is preliminary data.</text>
</comment>
<name>A0A540X989_9BACT</name>
<dbReference type="Proteomes" id="UP000315369">
    <property type="component" value="Unassembled WGS sequence"/>
</dbReference>
<dbReference type="EMBL" id="VIFM01000003">
    <property type="protein sequence ID" value="TQF17837.1"/>
    <property type="molecule type" value="Genomic_DNA"/>
</dbReference>
<organism evidence="1 2">
    <name type="scientific">Myxococcus llanfairpwllgwyngyllgogerychwyrndrobwllllantysiliogogogochensis</name>
    <dbReference type="NCBI Taxonomy" id="2590453"/>
    <lineage>
        <taxon>Bacteria</taxon>
        <taxon>Pseudomonadati</taxon>
        <taxon>Myxococcota</taxon>
        <taxon>Myxococcia</taxon>
        <taxon>Myxococcales</taxon>
        <taxon>Cystobacterineae</taxon>
        <taxon>Myxococcaceae</taxon>
        <taxon>Myxococcus</taxon>
    </lineage>
</organism>
<protein>
    <submittedName>
        <fullName evidence="1">Uncharacterized protein</fullName>
    </submittedName>
</protein>